<evidence type="ECO:0000313" key="3">
    <source>
        <dbReference type="Proteomes" id="UP000223913"/>
    </source>
</evidence>
<evidence type="ECO:0000256" key="1">
    <source>
        <dbReference type="SAM" id="MobiDB-lite"/>
    </source>
</evidence>
<evidence type="ECO:0000313" key="2">
    <source>
        <dbReference type="EMBL" id="PHN04175.1"/>
    </source>
</evidence>
<protein>
    <submittedName>
        <fullName evidence="2">Uncharacterized protein</fullName>
    </submittedName>
</protein>
<comment type="caution">
    <text evidence="2">The sequence shown here is derived from an EMBL/GenBank/DDBJ whole genome shotgun (WGS) entry which is preliminary data.</text>
</comment>
<feature type="region of interest" description="Disordered" evidence="1">
    <location>
        <begin position="73"/>
        <end position="98"/>
    </location>
</feature>
<proteinExistence type="predicted"/>
<dbReference type="AlphaFoldDB" id="A0A2D0N6R0"/>
<dbReference type="EMBL" id="PDUD01000027">
    <property type="protein sequence ID" value="PHN04175.1"/>
    <property type="molecule type" value="Genomic_DNA"/>
</dbReference>
<sequence>MLYQFEGAGYFKVTNAALTDSVPPLCIHFYFRAAKIPIWWDLKEKSPIRLRMGLGSVGFLSFWVGMAGGNDGPTENHCRSNGEQSRMVGNNMEAGLLR</sequence>
<name>A0A2D0N6R0_FLAN2</name>
<reference evidence="2 3" key="1">
    <citation type="submission" date="2017-10" db="EMBL/GenBank/DDBJ databases">
        <title>The draft genome sequence of Lewinella nigricans NBRC 102662.</title>
        <authorList>
            <person name="Wang K."/>
        </authorList>
    </citation>
    <scope>NUCLEOTIDE SEQUENCE [LARGE SCALE GENOMIC DNA]</scope>
    <source>
        <strain evidence="2 3">NBRC 102662</strain>
    </source>
</reference>
<dbReference type="Proteomes" id="UP000223913">
    <property type="component" value="Unassembled WGS sequence"/>
</dbReference>
<accession>A0A2D0N6R0</accession>
<gene>
    <name evidence="2" type="ORF">CRP01_23565</name>
</gene>
<organism evidence="2 3">
    <name type="scientific">Flavilitoribacter nigricans (strain ATCC 23147 / DSM 23189 / NBRC 102662 / NCIMB 1420 / SS-2)</name>
    <name type="common">Lewinella nigricans</name>
    <dbReference type="NCBI Taxonomy" id="1122177"/>
    <lineage>
        <taxon>Bacteria</taxon>
        <taxon>Pseudomonadati</taxon>
        <taxon>Bacteroidota</taxon>
        <taxon>Saprospiria</taxon>
        <taxon>Saprospirales</taxon>
        <taxon>Lewinellaceae</taxon>
        <taxon>Flavilitoribacter</taxon>
    </lineage>
</organism>
<keyword evidence="3" id="KW-1185">Reference proteome</keyword>